<evidence type="ECO:0000313" key="1">
    <source>
        <dbReference type="EMBL" id="CAG6543680.1"/>
    </source>
</evidence>
<dbReference type="AlphaFoldDB" id="A0A8D8HXQ9"/>
<accession>A0A8D8HXQ9</accession>
<protein>
    <submittedName>
        <fullName evidence="1">(northern house mosquito) hypothetical protein</fullName>
    </submittedName>
</protein>
<dbReference type="EMBL" id="HBUE01229019">
    <property type="protein sequence ID" value="CAG6543680.1"/>
    <property type="molecule type" value="Transcribed_RNA"/>
</dbReference>
<reference evidence="1" key="1">
    <citation type="submission" date="2021-05" db="EMBL/GenBank/DDBJ databases">
        <authorList>
            <person name="Alioto T."/>
            <person name="Alioto T."/>
            <person name="Gomez Garrido J."/>
        </authorList>
    </citation>
    <scope>NUCLEOTIDE SEQUENCE</scope>
</reference>
<dbReference type="EMBL" id="HBUE01335781">
    <property type="protein sequence ID" value="CAG6595806.1"/>
    <property type="molecule type" value="Transcribed_RNA"/>
</dbReference>
<organism evidence="1">
    <name type="scientific">Culex pipiens</name>
    <name type="common">House mosquito</name>
    <dbReference type="NCBI Taxonomy" id="7175"/>
    <lineage>
        <taxon>Eukaryota</taxon>
        <taxon>Metazoa</taxon>
        <taxon>Ecdysozoa</taxon>
        <taxon>Arthropoda</taxon>
        <taxon>Hexapoda</taxon>
        <taxon>Insecta</taxon>
        <taxon>Pterygota</taxon>
        <taxon>Neoptera</taxon>
        <taxon>Endopterygota</taxon>
        <taxon>Diptera</taxon>
        <taxon>Nematocera</taxon>
        <taxon>Culicoidea</taxon>
        <taxon>Culicidae</taxon>
        <taxon>Culicinae</taxon>
        <taxon>Culicini</taxon>
        <taxon>Culex</taxon>
        <taxon>Culex</taxon>
    </lineage>
</organism>
<sequence length="212" mass="21539">MEICTPAVHQPVVETGLSEPIPTTTTGNLAIVDQRASSGQILVAPSTQLVENATAPPTVRFSAPLPVASNVLPPQPAGATSVPPAANQFFVQAAAIGQMPSAQLVGNDTLLPAARFSAPQPAASNVLPLQPAEASILPPTANQFFTQTTVAGQIPFVLSTQPVGYATAAPLTPQPSVSDVLPPIPATDGSTAGCPDGTAHLYGLPRRLAAIY</sequence>
<name>A0A8D8HXQ9_CULPI</name>
<proteinExistence type="predicted"/>